<dbReference type="PANTHER" id="PTHR35936">
    <property type="entry name" value="MEMBRANE-BOUND LYTIC MUREIN TRANSGLYCOSYLASE F"/>
    <property type="match status" value="1"/>
</dbReference>
<gene>
    <name evidence="4" type="ORF">UFOPK4080_00293</name>
</gene>
<organism evidence="4">
    <name type="scientific">freshwater metagenome</name>
    <dbReference type="NCBI Taxonomy" id="449393"/>
    <lineage>
        <taxon>unclassified sequences</taxon>
        <taxon>metagenomes</taxon>
        <taxon>ecological metagenomes</taxon>
    </lineage>
</organism>
<reference evidence="4" key="1">
    <citation type="submission" date="2020-05" db="EMBL/GenBank/DDBJ databases">
        <authorList>
            <person name="Chiriac C."/>
            <person name="Salcher M."/>
            <person name="Ghai R."/>
            <person name="Kavagutti S V."/>
        </authorList>
    </citation>
    <scope>NUCLEOTIDE SEQUENCE</scope>
</reference>
<dbReference type="EMBL" id="CAESAG010000027">
    <property type="protein sequence ID" value="CAB4332511.1"/>
    <property type="molecule type" value="Genomic_DNA"/>
</dbReference>
<accession>A0A6J5YQE5</accession>
<dbReference type="GO" id="GO:0016020">
    <property type="term" value="C:membrane"/>
    <property type="evidence" value="ECO:0007669"/>
    <property type="project" value="InterPro"/>
</dbReference>
<protein>
    <submittedName>
        <fullName evidence="4">Unannotated protein</fullName>
    </submittedName>
</protein>
<sequence>MYRFGNHSVASAYERRGMFNTKIKVALVALVAIVAIAIPVINAQKSSGCGQIKEGVLTIGTDDPAYGPWFDDNDPANGKGYEAAVAYAVAEELGYSKDKVEWVKVPFNKVIQPGCKTFDFDINQVSITDERKNAVDFSSGYYDVSQTVITVKGSKIAGAKSIADLKGAKLGAQVGTTSYATITDVIKPDQDPSVFDTNDVAKQALANGQIDGLVVDLPTAFYITAVDLEDGLIVGQFPAQAGGEQFGLVLSKDSKLTKDVTAAVDALRANGTLAKIADQWLASTVGAPVLK</sequence>
<evidence type="ECO:0000313" key="4">
    <source>
        <dbReference type="EMBL" id="CAB4332511.1"/>
    </source>
</evidence>
<dbReference type="InterPro" id="IPR001638">
    <property type="entry name" value="Solute-binding_3/MltF_N"/>
</dbReference>
<dbReference type="CDD" id="cd13530">
    <property type="entry name" value="PBP2_peptides_like"/>
    <property type="match status" value="1"/>
</dbReference>
<dbReference type="SMART" id="SM00079">
    <property type="entry name" value="PBPe"/>
    <property type="match status" value="1"/>
</dbReference>
<evidence type="ECO:0000259" key="2">
    <source>
        <dbReference type="SMART" id="SM00062"/>
    </source>
</evidence>
<keyword evidence="1" id="KW-0732">Signal</keyword>
<feature type="domain" description="Solute-binding protein family 3/N-terminal" evidence="2">
    <location>
        <begin position="56"/>
        <end position="284"/>
    </location>
</feature>
<dbReference type="SMART" id="SM00062">
    <property type="entry name" value="PBPb"/>
    <property type="match status" value="1"/>
</dbReference>
<dbReference type="PANTHER" id="PTHR35936:SF19">
    <property type="entry name" value="AMINO-ACID-BINDING PROTEIN YXEM-RELATED"/>
    <property type="match status" value="1"/>
</dbReference>
<dbReference type="GO" id="GO:0015276">
    <property type="term" value="F:ligand-gated monoatomic ion channel activity"/>
    <property type="evidence" value="ECO:0007669"/>
    <property type="project" value="InterPro"/>
</dbReference>
<dbReference type="InterPro" id="IPR001320">
    <property type="entry name" value="Iontro_rcpt_C"/>
</dbReference>
<name>A0A6J5YQE5_9ZZZZ</name>
<dbReference type="AlphaFoldDB" id="A0A6J5YQE5"/>
<dbReference type="Pfam" id="PF00497">
    <property type="entry name" value="SBP_bac_3"/>
    <property type="match status" value="1"/>
</dbReference>
<evidence type="ECO:0000256" key="1">
    <source>
        <dbReference type="ARBA" id="ARBA00022729"/>
    </source>
</evidence>
<dbReference type="SUPFAM" id="SSF53850">
    <property type="entry name" value="Periplasmic binding protein-like II"/>
    <property type="match status" value="1"/>
</dbReference>
<dbReference type="Gene3D" id="3.40.190.10">
    <property type="entry name" value="Periplasmic binding protein-like II"/>
    <property type="match status" value="2"/>
</dbReference>
<proteinExistence type="predicted"/>
<feature type="domain" description="Ionotropic glutamate receptor C-terminal" evidence="3">
    <location>
        <begin position="56"/>
        <end position="283"/>
    </location>
</feature>
<evidence type="ECO:0000259" key="3">
    <source>
        <dbReference type="SMART" id="SM00079"/>
    </source>
</evidence>